<proteinExistence type="predicted"/>
<gene>
    <name evidence="1" type="ORF">GCM10023330_15130</name>
</gene>
<keyword evidence="2" id="KW-1185">Reference proteome</keyword>
<evidence type="ECO:0000313" key="2">
    <source>
        <dbReference type="Proteomes" id="UP001501433"/>
    </source>
</evidence>
<accession>A0ABP9CGW8</accession>
<comment type="caution">
    <text evidence="1">The sequence shown here is derived from an EMBL/GenBank/DDBJ whole genome shotgun (WGS) entry which is preliminary data.</text>
</comment>
<reference evidence="2" key="1">
    <citation type="journal article" date="2019" name="Int. J. Syst. Evol. Microbiol.">
        <title>The Global Catalogue of Microorganisms (GCM) 10K type strain sequencing project: providing services to taxonomists for standard genome sequencing and annotation.</title>
        <authorList>
            <consortium name="The Broad Institute Genomics Platform"/>
            <consortium name="The Broad Institute Genome Sequencing Center for Infectious Disease"/>
            <person name="Wu L."/>
            <person name="Ma J."/>
        </authorList>
    </citation>
    <scope>NUCLEOTIDE SEQUENCE [LARGE SCALE GENOMIC DNA]</scope>
    <source>
        <strain evidence="2">JCM 18325</strain>
    </source>
</reference>
<dbReference type="RefSeq" id="WP_345276347.1">
    <property type="nucleotide sequence ID" value="NZ_BAABJW010000002.1"/>
</dbReference>
<name>A0ABP9CGW8_9FLAO</name>
<protein>
    <submittedName>
        <fullName evidence="1">Uncharacterized protein</fullName>
    </submittedName>
</protein>
<dbReference type="EMBL" id="BAABJW010000002">
    <property type="protein sequence ID" value="GAA4809209.1"/>
    <property type="molecule type" value="Genomic_DNA"/>
</dbReference>
<organism evidence="1 2">
    <name type="scientific">Litoribaculum gwangyangense</name>
    <dbReference type="NCBI Taxonomy" id="1130722"/>
    <lineage>
        <taxon>Bacteria</taxon>
        <taxon>Pseudomonadati</taxon>
        <taxon>Bacteroidota</taxon>
        <taxon>Flavobacteriia</taxon>
        <taxon>Flavobacteriales</taxon>
        <taxon>Flavobacteriaceae</taxon>
        <taxon>Litoribaculum</taxon>
    </lineage>
</organism>
<evidence type="ECO:0000313" key="1">
    <source>
        <dbReference type="EMBL" id="GAA4809209.1"/>
    </source>
</evidence>
<dbReference type="Proteomes" id="UP001501433">
    <property type="component" value="Unassembled WGS sequence"/>
</dbReference>
<sequence length="244" mass="29533">MIDDLKKLFLRFNYTDEKGFILNVPSLNNGEHLTLGFDNKKKEFNIHFTNDNINEPGAKRREFIFAMSAFRFFLFLKRFEVFYNQSIVNLILSSKTNLGKLKKHRLIINTFTDSVDFEQKIIYQKRKGKGRPWRFRENFDWNLIADNFKYLEESDLKSDEVLIAYRFNKGHLSLQGFIYKFEHLKGVYFIPIRRYNRFARYMAIAMYNYLNAYPTEETLPFRQLMFERLKHPYLNKQEEKSLQS</sequence>